<dbReference type="InterPro" id="IPR036663">
    <property type="entry name" value="Fumarylacetoacetase_C_sf"/>
</dbReference>
<evidence type="ECO:0000313" key="4">
    <source>
        <dbReference type="Proteomes" id="UP001595444"/>
    </source>
</evidence>
<keyword evidence="4" id="KW-1185">Reference proteome</keyword>
<dbReference type="PANTHER" id="PTHR30143">
    <property type="entry name" value="ACID HYDRATASE"/>
    <property type="match status" value="1"/>
</dbReference>
<feature type="domain" description="Fumarylacetoacetase-like C-terminal" evidence="2">
    <location>
        <begin position="96"/>
        <end position="253"/>
    </location>
</feature>
<gene>
    <name evidence="3" type="ORF">ACFOKA_13365</name>
</gene>
<sequence>MAHIEALAKVVDSAAFNAKAIPQLAEKEGLSLFDAYSIQEASIRRRIARGEKHIGYKMGFTSRAKAIQMGVDDLIYGKLTDGMVVEDGGFMNVKHYVHPRVEPELALLLKRPLSGRVGMVEAYAAVEAVAPAIEIIDSRYENFKFSLIDVVADNSSSSGFVLGNWRLKPEDPSNLGMILSFDGKPVQIGSTAAVLGNPVRSLVTAARMLAERGESLEAGQIVLTGGATAAEALKPGVSVAAELEGLGRVGFTVEAA</sequence>
<proteinExistence type="predicted"/>
<protein>
    <submittedName>
        <fullName evidence="3">2-keto-4-pentenoate hydratase</fullName>
    </submittedName>
</protein>
<dbReference type="RefSeq" id="WP_194213467.1">
    <property type="nucleotide sequence ID" value="NZ_CP061205.1"/>
</dbReference>
<accession>A0ABV7D6R3</accession>
<dbReference type="Pfam" id="PF01557">
    <property type="entry name" value="FAA_hydrolase"/>
    <property type="match status" value="1"/>
</dbReference>
<keyword evidence="1" id="KW-0456">Lyase</keyword>
<dbReference type="InterPro" id="IPR011234">
    <property type="entry name" value="Fumarylacetoacetase-like_C"/>
</dbReference>
<dbReference type="InterPro" id="IPR050772">
    <property type="entry name" value="Hydratase-Decarb/MhpD_sf"/>
</dbReference>
<dbReference type="EMBL" id="JBHRSL010000010">
    <property type="protein sequence ID" value="MFC3052898.1"/>
    <property type="molecule type" value="Genomic_DNA"/>
</dbReference>
<name>A0ABV7D6R3_9PROT</name>
<evidence type="ECO:0000256" key="1">
    <source>
        <dbReference type="ARBA" id="ARBA00023239"/>
    </source>
</evidence>
<dbReference type="SUPFAM" id="SSF56529">
    <property type="entry name" value="FAH"/>
    <property type="match status" value="1"/>
</dbReference>
<organism evidence="3 4">
    <name type="scientific">Kordiimonas pumila</name>
    <dbReference type="NCBI Taxonomy" id="2161677"/>
    <lineage>
        <taxon>Bacteria</taxon>
        <taxon>Pseudomonadati</taxon>
        <taxon>Pseudomonadota</taxon>
        <taxon>Alphaproteobacteria</taxon>
        <taxon>Kordiimonadales</taxon>
        <taxon>Kordiimonadaceae</taxon>
        <taxon>Kordiimonas</taxon>
    </lineage>
</organism>
<comment type="caution">
    <text evidence="3">The sequence shown here is derived from an EMBL/GenBank/DDBJ whole genome shotgun (WGS) entry which is preliminary data.</text>
</comment>
<dbReference type="PANTHER" id="PTHR30143:SF0">
    <property type="entry name" value="2-KETO-4-PENTENOATE HYDRATASE"/>
    <property type="match status" value="1"/>
</dbReference>
<evidence type="ECO:0000259" key="2">
    <source>
        <dbReference type="Pfam" id="PF01557"/>
    </source>
</evidence>
<evidence type="ECO:0000313" key="3">
    <source>
        <dbReference type="EMBL" id="MFC3052898.1"/>
    </source>
</evidence>
<reference evidence="4" key="1">
    <citation type="journal article" date="2019" name="Int. J. Syst. Evol. Microbiol.">
        <title>The Global Catalogue of Microorganisms (GCM) 10K type strain sequencing project: providing services to taxonomists for standard genome sequencing and annotation.</title>
        <authorList>
            <consortium name="The Broad Institute Genomics Platform"/>
            <consortium name="The Broad Institute Genome Sequencing Center for Infectious Disease"/>
            <person name="Wu L."/>
            <person name="Ma J."/>
        </authorList>
    </citation>
    <scope>NUCLEOTIDE SEQUENCE [LARGE SCALE GENOMIC DNA]</scope>
    <source>
        <strain evidence="4">KCTC 62164</strain>
    </source>
</reference>
<dbReference type="Proteomes" id="UP001595444">
    <property type="component" value="Unassembled WGS sequence"/>
</dbReference>
<dbReference type="Gene3D" id="3.90.850.10">
    <property type="entry name" value="Fumarylacetoacetase-like, C-terminal domain"/>
    <property type="match status" value="1"/>
</dbReference>